<dbReference type="Pfam" id="PF00202">
    <property type="entry name" value="Aminotran_3"/>
    <property type="match status" value="1"/>
</dbReference>
<evidence type="ECO:0000313" key="10">
    <source>
        <dbReference type="EMBL" id="QDH13468.1"/>
    </source>
</evidence>
<keyword evidence="6 9" id="KW-0093">Biotin biosynthesis</keyword>
<evidence type="ECO:0000256" key="4">
    <source>
        <dbReference type="ARBA" id="ARBA00022679"/>
    </source>
</evidence>
<dbReference type="Gene3D" id="3.40.640.10">
    <property type="entry name" value="Type I PLP-dependent aspartate aminotransferase-like (Major domain)"/>
    <property type="match status" value="1"/>
</dbReference>
<dbReference type="AlphaFoldDB" id="A0A4Y6UA58"/>
<evidence type="ECO:0000256" key="1">
    <source>
        <dbReference type="ARBA" id="ARBA00001933"/>
    </source>
</evidence>
<feature type="binding site" evidence="9">
    <location>
        <position position="160"/>
    </location>
    <ligand>
        <name>substrate</name>
    </ligand>
</feature>
<dbReference type="CDD" id="cd00610">
    <property type="entry name" value="OAT_like"/>
    <property type="match status" value="1"/>
</dbReference>
<dbReference type="PROSITE" id="PS00600">
    <property type="entry name" value="AA_TRANSFER_CLASS_3"/>
    <property type="match status" value="1"/>
</dbReference>
<dbReference type="InterPro" id="IPR049704">
    <property type="entry name" value="Aminotrans_3_PPA_site"/>
</dbReference>
<comment type="cofactor">
    <cofactor evidence="1 9">
        <name>pyridoxal 5'-phosphate</name>
        <dbReference type="ChEBI" id="CHEBI:597326"/>
    </cofactor>
</comment>
<dbReference type="HAMAP" id="MF_00834">
    <property type="entry name" value="BioA"/>
    <property type="match status" value="1"/>
</dbReference>
<comment type="catalytic activity">
    <reaction evidence="8 9">
        <text>(8S)-8-amino-7-oxononanoate + S-adenosyl-L-methionine = S-adenosyl-4-methylsulfanyl-2-oxobutanoate + (7R,8S)-7,8-diammoniononanoate</text>
        <dbReference type="Rhea" id="RHEA:16861"/>
        <dbReference type="ChEBI" id="CHEBI:16490"/>
        <dbReference type="ChEBI" id="CHEBI:59789"/>
        <dbReference type="ChEBI" id="CHEBI:149468"/>
        <dbReference type="ChEBI" id="CHEBI:149469"/>
        <dbReference type="EC" id="2.6.1.62"/>
    </reaction>
</comment>
<comment type="similarity">
    <text evidence="9">Belongs to the class-III pyridoxal-phosphate-dependent aminotransferase family. BioA subfamily.</text>
</comment>
<name>A0A4Y6UA58_9PROT</name>
<feature type="binding site" evidence="9">
    <location>
        <position position="405"/>
    </location>
    <ligand>
        <name>substrate</name>
    </ligand>
</feature>
<feature type="binding site" evidence="9">
    <location>
        <position position="317"/>
    </location>
    <ligand>
        <name>substrate</name>
    </ligand>
</feature>
<dbReference type="GO" id="GO:0030170">
    <property type="term" value="F:pyridoxal phosphate binding"/>
    <property type="evidence" value="ECO:0007669"/>
    <property type="project" value="UniProtKB-UniRule"/>
</dbReference>
<feature type="binding site" evidence="9">
    <location>
        <position position="254"/>
    </location>
    <ligand>
        <name>pyridoxal 5'-phosphate</name>
        <dbReference type="ChEBI" id="CHEBI:597326"/>
    </ligand>
</feature>
<feature type="binding site" evidence="9">
    <location>
        <begin position="123"/>
        <end position="124"/>
    </location>
    <ligand>
        <name>pyridoxal 5'-phosphate</name>
        <dbReference type="ChEBI" id="CHEBI:597326"/>
    </ligand>
</feature>
<gene>
    <name evidence="9" type="primary">bioA</name>
    <name evidence="10" type="ORF">E3E12_03800</name>
</gene>
<evidence type="ECO:0000256" key="8">
    <source>
        <dbReference type="ARBA" id="ARBA00048449"/>
    </source>
</evidence>
<organism evidence="10 11">
    <name type="scientific">Formicincola oecophyllae</name>
    <dbReference type="NCBI Taxonomy" id="2558361"/>
    <lineage>
        <taxon>Bacteria</taxon>
        <taxon>Pseudomonadati</taxon>
        <taxon>Pseudomonadota</taxon>
        <taxon>Alphaproteobacteria</taxon>
        <taxon>Acetobacterales</taxon>
        <taxon>Acetobacteraceae</taxon>
        <taxon>Formicincola</taxon>
    </lineage>
</organism>
<accession>A0A4Y6UA58</accession>
<dbReference type="KEGG" id="swf:E3E12_03800"/>
<evidence type="ECO:0000256" key="3">
    <source>
        <dbReference type="ARBA" id="ARBA00022576"/>
    </source>
</evidence>
<comment type="subcellular location">
    <subcellularLocation>
        <location evidence="9">Cytoplasm</location>
    </subcellularLocation>
</comment>
<dbReference type="InterPro" id="IPR015421">
    <property type="entry name" value="PyrdxlP-dep_Trfase_major"/>
</dbReference>
<keyword evidence="9" id="KW-0963">Cytoplasm</keyword>
<dbReference type="UniPathway" id="UPA00078">
    <property type="reaction ID" value="UER00160"/>
</dbReference>
<feature type="modified residue" description="N6-(pyridoxal phosphate)lysine" evidence="9">
    <location>
        <position position="283"/>
    </location>
</feature>
<comment type="subunit">
    <text evidence="9">Homodimer.</text>
</comment>
<reference evidence="10 11" key="1">
    <citation type="submission" date="2019-03" db="EMBL/GenBank/DDBJ databases">
        <title>The complete genome sequence of Swingsia_sp. F3b2 LMG30590(T).</title>
        <authorList>
            <person name="Chua K.-O."/>
            <person name="Chan K.-G."/>
            <person name="See-Too W.-S."/>
        </authorList>
    </citation>
    <scope>NUCLEOTIDE SEQUENCE [LARGE SCALE GENOMIC DNA]</scope>
    <source>
        <strain evidence="10 11">F3b2</strain>
    </source>
</reference>
<dbReference type="GO" id="GO:0005737">
    <property type="term" value="C:cytoplasm"/>
    <property type="evidence" value="ECO:0007669"/>
    <property type="project" value="UniProtKB-SubCell"/>
</dbReference>
<evidence type="ECO:0000256" key="6">
    <source>
        <dbReference type="ARBA" id="ARBA00022756"/>
    </source>
</evidence>
<keyword evidence="11" id="KW-1185">Reference proteome</keyword>
<dbReference type="EC" id="2.6.1.62" evidence="9"/>
<dbReference type="GO" id="GO:0004015">
    <property type="term" value="F:adenosylmethionine-8-amino-7-oxononanoate transaminase activity"/>
    <property type="evidence" value="ECO:0007669"/>
    <property type="project" value="UniProtKB-UniRule"/>
</dbReference>
<dbReference type="InterPro" id="IPR015422">
    <property type="entry name" value="PyrdxlP-dep_Trfase_small"/>
</dbReference>
<comment type="function">
    <text evidence="9">Catalyzes the transfer of the alpha-amino group from S-adenosyl-L-methionine (SAM) to 7-keto-8-aminopelargonic acid (KAPA) to form 7,8-diaminopelargonic acid (DAPA). It is the only aminotransferase known to utilize SAM as an amino donor.</text>
</comment>
<dbReference type="OrthoDB" id="9801834at2"/>
<keyword evidence="5 9" id="KW-0949">S-adenosyl-L-methionine</keyword>
<keyword evidence="4 9" id="KW-0808">Transferase</keyword>
<dbReference type="Proteomes" id="UP000318709">
    <property type="component" value="Chromosome"/>
</dbReference>
<feature type="site" description="Participates in the substrate recognition with KAPA and in a stacking interaction with the adenine ring of SAM" evidence="9">
    <location>
        <position position="28"/>
    </location>
</feature>
<dbReference type="Gene3D" id="3.90.1150.10">
    <property type="entry name" value="Aspartate Aminotransferase, domain 1"/>
    <property type="match status" value="1"/>
</dbReference>
<evidence type="ECO:0000256" key="7">
    <source>
        <dbReference type="ARBA" id="ARBA00022898"/>
    </source>
</evidence>
<feature type="binding site" evidence="9">
    <location>
        <begin position="318"/>
        <end position="319"/>
    </location>
    <ligand>
        <name>pyridoxal 5'-phosphate</name>
        <dbReference type="ChEBI" id="CHEBI:597326"/>
    </ligand>
</feature>
<keyword evidence="3 9" id="KW-0032">Aminotransferase</keyword>
<dbReference type="FunFam" id="3.40.640.10:FF:000004">
    <property type="entry name" value="Acetylornithine aminotransferase"/>
    <property type="match status" value="1"/>
</dbReference>
<sequence>MVEKRSMPFQASTPFNAAQAERHLWLPYSQMHTAPAPMAVASAQGSLITLQDGRQLVDGVASWWTASHGSSHPHITKALAEQALAMPHIMMGGLVHTQAQRLAARLAALAPGDLNRVFLCDSGSVAMEAAVKMALQYHINRSDGDTQKRRHKVLFFEGAYHGDTMGMMALCDPTEGMHHLFSNMLQQQVMAPLPVDQASLERLEAILDNQGHDIAAMVVEPLVQGAGGMVFHHPEVLRHLRRLCDSHGVLLIADEVFTGFGRTGTFFACEQAAIVPDIMALSKALTGGAIGLGAALARDSVFEGFLGDDPEKALMHGPTFMGNPLACAAANASLDLFEDQPRLEQARAVGAAMAQQLERCRSLENVRDVRTLGAIGVVELNETWLARTSTDKLRQAFIAEGVWLRPFRNVIALTPAFTIGDEELRTLTNAVWNVLSGGAP</sequence>
<protein>
    <recommendedName>
        <fullName evidence="9">Adenosylmethionine-8-amino-7-oxononanoate aminotransferase</fullName>
        <ecNumber evidence="9">2.6.1.62</ecNumber>
    </recommendedName>
    <alternativeName>
        <fullName evidence="9">7,8-diamino-pelargonic acid aminotransferase</fullName>
        <shortName evidence="9">DAPA AT</shortName>
        <shortName evidence="9">DAPA aminotransferase</shortName>
    </alternativeName>
    <alternativeName>
        <fullName evidence="9">7,8-diaminononanoate synthase</fullName>
        <shortName evidence="9">DANS</shortName>
    </alternativeName>
    <alternativeName>
        <fullName evidence="9">Diaminopelargonic acid synthase</fullName>
    </alternativeName>
</protein>
<dbReference type="NCBIfam" id="NF004624">
    <property type="entry name" value="PRK05964.1"/>
    <property type="match status" value="1"/>
</dbReference>
<dbReference type="InterPro" id="IPR015424">
    <property type="entry name" value="PyrdxlP-dep_Trfase"/>
</dbReference>
<proteinExistence type="inferred from homology"/>
<evidence type="ECO:0000313" key="11">
    <source>
        <dbReference type="Proteomes" id="UP000318709"/>
    </source>
</evidence>
<dbReference type="SUPFAM" id="SSF53383">
    <property type="entry name" value="PLP-dependent transferases"/>
    <property type="match status" value="1"/>
</dbReference>
<evidence type="ECO:0000256" key="9">
    <source>
        <dbReference type="HAMAP-Rule" id="MF_00834"/>
    </source>
</evidence>
<dbReference type="EMBL" id="CP038231">
    <property type="protein sequence ID" value="QDH13468.1"/>
    <property type="molecule type" value="Genomic_DNA"/>
</dbReference>
<dbReference type="NCBIfam" id="TIGR00508">
    <property type="entry name" value="bioA"/>
    <property type="match status" value="1"/>
</dbReference>
<evidence type="ECO:0000256" key="2">
    <source>
        <dbReference type="ARBA" id="ARBA00005063"/>
    </source>
</evidence>
<feature type="binding site" evidence="9">
    <location>
        <position position="63"/>
    </location>
    <ligand>
        <name>substrate</name>
    </ligand>
</feature>
<keyword evidence="7 9" id="KW-0663">Pyridoxal phosphate</keyword>
<feature type="binding site" evidence="9">
    <location>
        <position position="283"/>
    </location>
    <ligand>
        <name>substrate</name>
    </ligand>
</feature>
<dbReference type="PIRSF" id="PIRSF000521">
    <property type="entry name" value="Transaminase_4ab_Lys_Orn"/>
    <property type="match status" value="1"/>
</dbReference>
<dbReference type="InterPro" id="IPR005815">
    <property type="entry name" value="BioA"/>
</dbReference>
<dbReference type="InterPro" id="IPR005814">
    <property type="entry name" value="Aminotrans_3"/>
</dbReference>
<dbReference type="PANTHER" id="PTHR42684:SF17">
    <property type="entry name" value="ADENOSYLMETHIONINE-8-AMINO-7-OXONONANOATE AMINOTRANSFERASE"/>
    <property type="match status" value="1"/>
</dbReference>
<comment type="pathway">
    <text evidence="2 9">Cofactor biosynthesis; biotin biosynthesis; 7,8-diaminononanoate from 8-amino-7-oxononanoate (SAM route): step 1/1.</text>
</comment>
<evidence type="ECO:0000256" key="5">
    <source>
        <dbReference type="ARBA" id="ARBA00022691"/>
    </source>
</evidence>
<dbReference type="PANTHER" id="PTHR42684">
    <property type="entry name" value="ADENOSYLMETHIONINE-8-AMINO-7-OXONONANOATE AMINOTRANSFERASE"/>
    <property type="match status" value="1"/>
</dbReference>
<dbReference type="GO" id="GO:0009102">
    <property type="term" value="P:biotin biosynthetic process"/>
    <property type="evidence" value="ECO:0007669"/>
    <property type="project" value="UniProtKB-UniRule"/>
</dbReference>